<dbReference type="EMBL" id="PDUG01000002">
    <property type="protein sequence ID" value="PIC45608.1"/>
    <property type="molecule type" value="Genomic_DNA"/>
</dbReference>
<gene>
    <name evidence="2" type="primary">Cnig_chr_II.g5575</name>
    <name evidence="2" type="ORF">B9Z55_005575</name>
</gene>
<keyword evidence="3" id="KW-1185">Reference proteome</keyword>
<reference evidence="3" key="1">
    <citation type="submission" date="2017-10" db="EMBL/GenBank/DDBJ databases">
        <title>Rapid genome shrinkage in a self-fertile nematode reveals novel sperm competition proteins.</title>
        <authorList>
            <person name="Yin D."/>
            <person name="Schwarz E.M."/>
            <person name="Thomas C.G."/>
            <person name="Felde R.L."/>
            <person name="Korf I.F."/>
            <person name="Cutter A.D."/>
            <person name="Schartner C.M."/>
            <person name="Ralston E.J."/>
            <person name="Meyer B.J."/>
            <person name="Haag E.S."/>
        </authorList>
    </citation>
    <scope>NUCLEOTIDE SEQUENCE [LARGE SCALE GENOMIC DNA]</scope>
    <source>
        <strain evidence="3">JU1422</strain>
    </source>
</reference>
<organism evidence="2 3">
    <name type="scientific">Caenorhabditis nigoni</name>
    <dbReference type="NCBI Taxonomy" id="1611254"/>
    <lineage>
        <taxon>Eukaryota</taxon>
        <taxon>Metazoa</taxon>
        <taxon>Ecdysozoa</taxon>
        <taxon>Nematoda</taxon>
        <taxon>Chromadorea</taxon>
        <taxon>Rhabditida</taxon>
        <taxon>Rhabditina</taxon>
        <taxon>Rhabditomorpha</taxon>
        <taxon>Rhabditoidea</taxon>
        <taxon>Rhabditidae</taxon>
        <taxon>Peloderinae</taxon>
        <taxon>Caenorhabditis</taxon>
    </lineage>
</organism>
<evidence type="ECO:0000313" key="3">
    <source>
        <dbReference type="Proteomes" id="UP000230233"/>
    </source>
</evidence>
<comment type="caution">
    <text evidence="2">The sequence shown here is derived from an EMBL/GenBank/DDBJ whole genome shotgun (WGS) entry which is preliminary data.</text>
</comment>
<dbReference type="Proteomes" id="UP000230233">
    <property type="component" value="Chromosome II"/>
</dbReference>
<accession>A0A2G5V1E3</accession>
<evidence type="ECO:0000313" key="2">
    <source>
        <dbReference type="EMBL" id="PIC45608.1"/>
    </source>
</evidence>
<feature type="compositionally biased region" description="Polar residues" evidence="1">
    <location>
        <begin position="8"/>
        <end position="21"/>
    </location>
</feature>
<dbReference type="AlphaFoldDB" id="A0A2G5V1E3"/>
<feature type="region of interest" description="Disordered" evidence="1">
    <location>
        <begin position="1"/>
        <end position="32"/>
    </location>
</feature>
<sequence>MKNWRSPFETNYQKTWSQQRGPETRNQENYEAPVRPFHEKVLPLGGSKILEVLELRGIPLKLLIRRVVGFCILYKELLDSEFRIPVSGFPDSGNPNPEFRIQELLYRGSESEYSSN</sequence>
<proteinExistence type="predicted"/>
<evidence type="ECO:0000256" key="1">
    <source>
        <dbReference type="SAM" id="MobiDB-lite"/>
    </source>
</evidence>
<name>A0A2G5V1E3_9PELO</name>
<protein>
    <submittedName>
        <fullName evidence="2">Uncharacterized protein</fullName>
    </submittedName>
</protein>